<feature type="region of interest" description="Disordered" evidence="1">
    <location>
        <begin position="2381"/>
        <end position="2420"/>
    </location>
</feature>
<feature type="compositionally biased region" description="Acidic residues" evidence="1">
    <location>
        <begin position="1083"/>
        <end position="1102"/>
    </location>
</feature>
<feature type="compositionally biased region" description="Basic residues" evidence="1">
    <location>
        <begin position="2117"/>
        <end position="2126"/>
    </location>
</feature>
<dbReference type="SMART" id="SM00233">
    <property type="entry name" value="PH"/>
    <property type="match status" value="2"/>
</dbReference>
<proteinExistence type="predicted"/>
<name>A0A834VFU6_SARSC</name>
<feature type="region of interest" description="Disordered" evidence="1">
    <location>
        <begin position="1682"/>
        <end position="1735"/>
    </location>
</feature>
<feature type="region of interest" description="Disordered" evidence="1">
    <location>
        <begin position="1868"/>
        <end position="1937"/>
    </location>
</feature>
<feature type="compositionally biased region" description="Acidic residues" evidence="1">
    <location>
        <begin position="1184"/>
        <end position="1195"/>
    </location>
</feature>
<feature type="region of interest" description="Disordered" evidence="1">
    <location>
        <begin position="937"/>
        <end position="972"/>
    </location>
</feature>
<feature type="compositionally biased region" description="Basic residues" evidence="1">
    <location>
        <begin position="1643"/>
        <end position="1653"/>
    </location>
</feature>
<feature type="region of interest" description="Disordered" evidence="1">
    <location>
        <begin position="752"/>
        <end position="771"/>
    </location>
</feature>
<feature type="compositionally biased region" description="Polar residues" evidence="1">
    <location>
        <begin position="1620"/>
        <end position="1636"/>
    </location>
</feature>
<dbReference type="PROSITE" id="PS50003">
    <property type="entry name" value="PH_DOMAIN"/>
    <property type="match status" value="2"/>
</dbReference>
<dbReference type="PANTHER" id="PTHR47644">
    <property type="entry name" value="AGAP008221-PA"/>
    <property type="match status" value="1"/>
</dbReference>
<feature type="region of interest" description="Disordered" evidence="1">
    <location>
        <begin position="2112"/>
        <end position="2133"/>
    </location>
</feature>
<feature type="region of interest" description="Disordered" evidence="1">
    <location>
        <begin position="1073"/>
        <end position="1108"/>
    </location>
</feature>
<feature type="compositionally biased region" description="Basic residues" evidence="1">
    <location>
        <begin position="2165"/>
        <end position="2190"/>
    </location>
</feature>
<gene>
    <name evidence="4" type="ORF">SSS_2587</name>
</gene>
<keyword evidence="6" id="KW-1185">Reference proteome</keyword>
<dbReference type="InterPro" id="IPR036034">
    <property type="entry name" value="PDZ_sf"/>
</dbReference>
<feature type="compositionally biased region" description="Basic and acidic residues" evidence="1">
    <location>
        <begin position="2381"/>
        <end position="2394"/>
    </location>
</feature>
<evidence type="ECO:0000259" key="2">
    <source>
        <dbReference type="PROSITE" id="PS50003"/>
    </source>
</evidence>
<dbReference type="PROSITE" id="PS50106">
    <property type="entry name" value="PDZ"/>
    <property type="match status" value="1"/>
</dbReference>
<feature type="compositionally biased region" description="Polar residues" evidence="1">
    <location>
        <begin position="1877"/>
        <end position="1923"/>
    </location>
</feature>
<dbReference type="Gene3D" id="2.30.42.10">
    <property type="match status" value="1"/>
</dbReference>
<dbReference type="OrthoDB" id="6510318at2759"/>
<dbReference type="Proteomes" id="UP000070412">
    <property type="component" value="Unassembled WGS sequence"/>
</dbReference>
<feature type="compositionally biased region" description="Basic and acidic residues" evidence="1">
    <location>
        <begin position="1750"/>
        <end position="1759"/>
    </location>
</feature>
<feature type="domain" description="PH" evidence="2">
    <location>
        <begin position="2686"/>
        <end position="2810"/>
    </location>
</feature>
<feature type="domain" description="PH" evidence="2">
    <location>
        <begin position="2548"/>
        <end position="2661"/>
    </location>
</feature>
<feature type="region of interest" description="Disordered" evidence="1">
    <location>
        <begin position="464"/>
        <end position="487"/>
    </location>
</feature>
<feature type="region of interest" description="Disordered" evidence="1">
    <location>
        <begin position="1570"/>
        <end position="1653"/>
    </location>
</feature>
<reference evidence="4" key="2">
    <citation type="submission" date="2020-01" db="EMBL/GenBank/DDBJ databases">
        <authorList>
            <person name="Korhonen P.K.K."/>
            <person name="Guangxu M.G."/>
            <person name="Wang T.W."/>
            <person name="Stroehlein A.J.S."/>
            <person name="Young N.D."/>
            <person name="Ang C.-S.A."/>
            <person name="Fernando D.W.F."/>
            <person name="Lu H.L."/>
            <person name="Taylor S.T."/>
            <person name="Ehtesham M.E.M."/>
            <person name="Najaraj S.H.N."/>
            <person name="Harsha G.H.G."/>
            <person name="Madugundu A.M."/>
            <person name="Renuse S.R."/>
            <person name="Holt D.H."/>
            <person name="Pandey A.P."/>
            <person name="Papenfuss A.P."/>
            <person name="Gasser R.B.G."/>
            <person name="Fischer K.F."/>
        </authorList>
    </citation>
    <scope>NUCLEOTIDE SEQUENCE</scope>
    <source>
        <strain evidence="4">SSS_KF_BRIS2020</strain>
    </source>
</reference>
<feature type="region of interest" description="Disordered" evidence="1">
    <location>
        <begin position="1360"/>
        <end position="1389"/>
    </location>
</feature>
<feature type="compositionally biased region" description="Polar residues" evidence="1">
    <location>
        <begin position="2395"/>
        <end position="2409"/>
    </location>
</feature>
<feature type="compositionally biased region" description="Low complexity" evidence="1">
    <location>
        <begin position="2227"/>
        <end position="2240"/>
    </location>
</feature>
<feature type="region of interest" description="Disordered" evidence="1">
    <location>
        <begin position="1480"/>
        <end position="1501"/>
    </location>
</feature>
<feature type="compositionally biased region" description="Basic and acidic residues" evidence="1">
    <location>
        <begin position="1000"/>
        <end position="1015"/>
    </location>
</feature>
<dbReference type="SUPFAM" id="SSF50156">
    <property type="entry name" value="PDZ domain-like"/>
    <property type="match status" value="1"/>
</dbReference>
<dbReference type="InterPro" id="IPR011993">
    <property type="entry name" value="PH-like_dom_sf"/>
</dbReference>
<feature type="region of interest" description="Disordered" evidence="1">
    <location>
        <begin position="1165"/>
        <end position="1200"/>
    </location>
</feature>
<feature type="region of interest" description="Disordered" evidence="1">
    <location>
        <begin position="378"/>
        <end position="427"/>
    </location>
</feature>
<feature type="region of interest" description="Disordered" evidence="1">
    <location>
        <begin position="723"/>
        <end position="746"/>
    </location>
</feature>
<evidence type="ECO:0000256" key="1">
    <source>
        <dbReference type="SAM" id="MobiDB-lite"/>
    </source>
</evidence>
<protein>
    <submittedName>
        <fullName evidence="4">Rho guanine nucleotide exchange factor 11</fullName>
    </submittedName>
</protein>
<feature type="region of interest" description="Disordered" evidence="1">
    <location>
        <begin position="1748"/>
        <end position="1778"/>
    </location>
</feature>
<dbReference type="EMBL" id="WVUK01000057">
    <property type="protein sequence ID" value="KAF7492118.1"/>
    <property type="molecule type" value="Genomic_DNA"/>
</dbReference>
<feature type="compositionally biased region" description="Basic and acidic residues" evidence="1">
    <location>
        <begin position="255"/>
        <end position="272"/>
    </location>
</feature>
<dbReference type="Pfam" id="PF00169">
    <property type="entry name" value="PH"/>
    <property type="match status" value="2"/>
</dbReference>
<dbReference type="Gene3D" id="2.30.29.30">
    <property type="entry name" value="Pleckstrin-homology domain (PH domain)/Phosphotyrosine-binding domain (PTB)"/>
    <property type="match status" value="2"/>
</dbReference>
<feature type="region of interest" description="Disordered" evidence="1">
    <location>
        <begin position="2227"/>
        <end position="2247"/>
    </location>
</feature>
<dbReference type="InterPro" id="IPR001478">
    <property type="entry name" value="PDZ"/>
</dbReference>
<feature type="region of interest" description="Disordered" evidence="1">
    <location>
        <begin position="605"/>
        <end position="657"/>
    </location>
</feature>
<feature type="compositionally biased region" description="Polar residues" evidence="1">
    <location>
        <begin position="1699"/>
        <end position="1710"/>
    </location>
</feature>
<evidence type="ECO:0000313" key="5">
    <source>
        <dbReference type="EnsemblMetazoa" id="KAF7492118.1"/>
    </source>
</evidence>
<feature type="region of interest" description="Disordered" evidence="1">
    <location>
        <begin position="1982"/>
        <end position="2007"/>
    </location>
</feature>
<dbReference type="PANTHER" id="PTHR47644:SF1">
    <property type="entry name" value="PDZ DOMAIN-CONTAINING PROTEIN"/>
    <property type="match status" value="1"/>
</dbReference>
<dbReference type="SMART" id="SM00228">
    <property type="entry name" value="PDZ"/>
    <property type="match status" value="1"/>
</dbReference>
<dbReference type="SUPFAM" id="SSF50729">
    <property type="entry name" value="PH domain-like"/>
    <property type="match status" value="2"/>
</dbReference>
<reference evidence="5" key="3">
    <citation type="submission" date="2022-06" db="UniProtKB">
        <authorList>
            <consortium name="EnsemblMetazoa"/>
        </authorList>
    </citation>
    <scope>IDENTIFICATION</scope>
</reference>
<dbReference type="Pfam" id="PF00595">
    <property type="entry name" value="PDZ"/>
    <property type="match status" value="1"/>
</dbReference>
<feature type="compositionally biased region" description="Low complexity" evidence="1">
    <location>
        <begin position="1584"/>
        <end position="1619"/>
    </location>
</feature>
<accession>A0A834VFU6</accession>
<feature type="region of interest" description="Disordered" evidence="1">
    <location>
        <begin position="2152"/>
        <end position="2200"/>
    </location>
</feature>
<feature type="region of interest" description="Disordered" evidence="1">
    <location>
        <begin position="997"/>
        <end position="1022"/>
    </location>
</feature>
<feature type="compositionally biased region" description="Basic and acidic residues" evidence="1">
    <location>
        <begin position="1987"/>
        <end position="1999"/>
    </location>
</feature>
<feature type="compositionally biased region" description="Low complexity" evidence="1">
    <location>
        <begin position="388"/>
        <end position="416"/>
    </location>
</feature>
<evidence type="ECO:0000259" key="3">
    <source>
        <dbReference type="PROSITE" id="PS50106"/>
    </source>
</evidence>
<feature type="region of interest" description="Disordered" evidence="1">
    <location>
        <begin position="1229"/>
        <end position="1263"/>
    </location>
</feature>
<sequence length="2810" mass="320202">MRTQATQTDSTWDGRRSQQQSFYHFDQNQFVPLAFDGDDVTRSTIQTNENHTQAKRSISYHSMLSIASNFSGVNGGSCCPTSCFNDSNDNIILFHPHHYGSSKSLRCSPNAQKLLNADDNNNDVVRSELDVNDDDGDCLQEDHQSICNDQNLFKPLLFDWRQRDHHHHRHQNCCDTVHSNDRTHKNDENHVEQHQFVIRTIPSYLNLSPRASYHRLNIKHPPNEIDRDDHPLSIGDNILMCFTVIDSEKIAQFRKTDSSNVHSDSKERKIENDGQSSIRSKQKPPIPMKPKHVIDSFHQGHCSSVKPSVKDQYYHRQDGDSNDLITSRSESIAAETLDFAEKLSLRIIRSGEIRALTERARNQNSKFSDRILIHNGTKHSNNFGLIHSASTSRSSRSSQSFSSSSSSISSPTNRSSQTPVPGSMSVAMYKSQPGSIATIEWSMRPSPKEMRNDEVWTVPKYNQDKSFENIRPQQSTTSSSPPLPPIEEKKSLILSDSLLDSGNHYNTNEYNSSTYYSAVQFLEHKSFSESELYLQSRFNSYDENQDDCRSYSNSQNFKYMLTSDLNRRHSAIADLAVETIADLSVFDTIATPPPGFEDQIESISNSIQPRSLSSSSSSSSSSSLISDSNRPLKALSDSIRKKSPQQSRKQTSTNLNSSELNFRGKLSIISPESEQSSQITSVTNCSELLLTGTTFSSDNTGSGGVPLATGGMQRFQTIERSMKLPNSEKLSSSQSSSSRTLLKSSPIDSNVFGSNEISHNQNNVNGGSSGGRFHATPLLRKKGGLMVAEYFLDFDDDDNDDDDDDLNIRQIEGDTFDSDDFQSKFVADDDQCYPNIDFALAEGSSQDDEEKAKYEFEFETTEDDVGNDVYDTDNVDEKELELIPSSLPFSSFSTVAQSKSLQNRLVMSQQLDQQQSIDGNDLNVVSGTKQCSIAIKNQSKDTNFNDRDQSQQNPSTQHRHQHHYDDHNHQQSSTIIATKSYGSSKSLPENLYRLSEEDEHSFGDHQNDDHNKQDNHCSSSKLDGESIISKSFDWKKKSFSRSKRLTQTKSFTGIRGSLRPASMYHPRLQHHYHHHRNHAVSNDADDDDDYGEEEDEDEDDTDSYTNRFRSDRMKRSAVGGSLRSMRELDLSEGKHAIPSSQDVHSSDQSTTVDLSNAMTVIEQRSTISSSTDLHDLILPGTDQVDTEENDEEEEQPSLKSKKRFSLEIFEKLNIEPEKYIANVSKFRHNDEEPSKIVRESSIDEQHDSIGSKPTKSSDDQSRHNDLVKLKGSEEIDLNTNKAVDEIASLHTEIVDDDVIYQDEINEAKILSEDYEEESATLSIENVPDDSTTSGSFMLDDIVITDQLTRDERRICDELSQESSADQSYSPMAHSIHGENHRNKIDGDSGRSEPIIYDPYRHHHHHHHHHHHLHQYHLDNDDHADGDDDIGDNRFERIHHKSMPSNLNQWKKAELIQFRARFEERNSRVVERKQRNVNVLKHHGDERINSNESKSFSTSEKSSTINEDIFSINIDDRTLSSKNLDDDDSFDENRIANQDLKSNRQFENHKMISSFDSIDERANQTPLTTTTLISSQNNRNRESNQDLNQNNDNNTDILWSLVPSSSSSYYPHPPLSTSSSNRLQNDQPSDNQTTQSDQLNPSGHHLHHHPRLHKHHLHNNLHHLQQHQQQPQAQKYHPLHPANTQQSLQQQHHHQPQQQNLTDQFEQSSQATERDVERSEFSLQNQNSELDGDESLTFENLNNQSLSVIDEDPKLSDNDHSVCQGDEIGEGDGNGAPKQNHFSNNHFGMDQSGDIMDEIELQDQENLKRLGDSGANGHIFDERLDSFIDELERDQSLEKVLHEESKELERIKADLATSNSIAKDRQQFFVDSGKERTNSINSSDSLNVSKRSQANSTRSDEITGTESLVRNQSTYEKSSRIFTTSDEHHRSNEEEGPELIDERVALLESMMINDSSECSCELTSKDARKELDDKLKEIEVRLNTQQQQREEKNYENDQKQPKKLLKKSKFLSSQVKEDDGMKIDDQITMNQLVSTSIPEQTFTDETFLSQSNLSSQADVAISPESKLLPNIRMKSSASMTAMSTVPTLMLNDSVTDRCCPRCCHRHHPTKPLYSNRSSHSHHHHHHQYQQQQHSNDYEIKNDLLEKIDDFGQASTKESDRKLPQRSQHHHHHHKYHHRHHHNRHHCPRQAKKILDHQQQKPNMSAQDLILNQARARTLTQDILNLQPSPRLLSSQPSSPLPFTSSNQSQPFLCGTNPPDQTGLSPIIGNQSNPFRCSNCGESTLATFGQSRFKRKEIPQLSRRSFTIDDVYFDIDDEESDVGVHSESYRSSLWIYIGRKEELNIWNNLNKAVLNRSNQYPCRKNRLNVAKNAIDSKFSQATGKEKGDDCVEKNHNSDTIGSNTENSCSIRSESEESTASERNFRHRYETVTHRLIHRKASIELYRRILDKTFTIDKCLTLVRDNNEFGFRIHGNRPVVVSAVEKGTSAQLKGLKVGDIIVAVNGQTVLDSSHSDVVRMAHHGHSLKLEIASSASALQAETAQCGDNEPRIVINGYLNRFVDKLAEKCSNSRDKMTDSKLWRRRWFVLKSDACLYWYRNIKSLEPIGAISLQGYCAGIINECLFGQEHLFRLVGYKTTRCRYLAAIDHPTAMEWVKALNQNSIQYSNSDAFIENTLHNIHRSPLNFFNPDCNGFLMKFNRTQKLWKRRFFVLKDACLYFYADSSSSIALGLFFLHGYRVQLGSSKRAINNNSMAGSQSSISLASYSNYEYRTQQQQQQLQQQQQQFYFEIVPTDPKYRFVRLCTDSESDRKR</sequence>
<dbReference type="InterPro" id="IPR001849">
    <property type="entry name" value="PH_domain"/>
</dbReference>
<organism evidence="4">
    <name type="scientific">Sarcoptes scabiei</name>
    <name type="common">Itch mite</name>
    <name type="synonym">Acarus scabiei</name>
    <dbReference type="NCBI Taxonomy" id="52283"/>
    <lineage>
        <taxon>Eukaryota</taxon>
        <taxon>Metazoa</taxon>
        <taxon>Ecdysozoa</taxon>
        <taxon>Arthropoda</taxon>
        <taxon>Chelicerata</taxon>
        <taxon>Arachnida</taxon>
        <taxon>Acari</taxon>
        <taxon>Acariformes</taxon>
        <taxon>Sarcoptiformes</taxon>
        <taxon>Astigmata</taxon>
        <taxon>Psoroptidia</taxon>
        <taxon>Sarcoptoidea</taxon>
        <taxon>Sarcoptidae</taxon>
        <taxon>Sarcoptinae</taxon>
        <taxon>Sarcoptes</taxon>
    </lineage>
</organism>
<feature type="compositionally biased region" description="Low complexity" evidence="1">
    <location>
        <begin position="1489"/>
        <end position="1501"/>
    </location>
</feature>
<evidence type="ECO:0000313" key="6">
    <source>
        <dbReference type="Proteomes" id="UP000070412"/>
    </source>
</evidence>
<feature type="compositionally biased region" description="Basic and acidic residues" evidence="1">
    <location>
        <begin position="1375"/>
        <end position="1389"/>
    </location>
</feature>
<feature type="domain" description="PDZ" evidence="3">
    <location>
        <begin position="2456"/>
        <end position="2517"/>
    </location>
</feature>
<feature type="compositionally biased region" description="Polar residues" evidence="1">
    <location>
        <begin position="644"/>
        <end position="657"/>
    </location>
</feature>
<reference evidence="6" key="1">
    <citation type="journal article" date="2020" name="PLoS Negl. Trop. Dis.">
        <title>High-quality nuclear genome for Sarcoptes scabiei-A critical resource for a neglected parasite.</title>
        <authorList>
            <person name="Korhonen P.K."/>
            <person name="Gasser R.B."/>
            <person name="Ma G."/>
            <person name="Wang T."/>
            <person name="Stroehlein A.J."/>
            <person name="Young N.D."/>
            <person name="Ang C.S."/>
            <person name="Fernando D.D."/>
            <person name="Lu H.C."/>
            <person name="Taylor S."/>
            <person name="Reynolds S.L."/>
            <person name="Mofiz E."/>
            <person name="Najaraj S.H."/>
            <person name="Gowda H."/>
            <person name="Madugundu A."/>
            <person name="Renuse S."/>
            <person name="Holt D."/>
            <person name="Pandey A."/>
            <person name="Papenfuss A.T."/>
            <person name="Fischer K."/>
        </authorList>
    </citation>
    <scope>NUCLEOTIDE SEQUENCE [LARGE SCALE GENOMIC DNA]</scope>
</reference>
<dbReference type="EnsemblMetazoa" id="SSS_2587s_mrna">
    <property type="protein sequence ID" value="KAF7492118.1"/>
    <property type="gene ID" value="SSS_2587"/>
</dbReference>
<feature type="compositionally biased region" description="Low complexity" evidence="1">
    <location>
        <begin position="605"/>
        <end position="631"/>
    </location>
</feature>
<feature type="compositionally biased region" description="Low complexity" evidence="1">
    <location>
        <begin position="727"/>
        <end position="745"/>
    </location>
</feature>
<feature type="region of interest" description="Disordered" evidence="1">
    <location>
        <begin position="255"/>
        <end position="290"/>
    </location>
</feature>
<evidence type="ECO:0000313" key="4">
    <source>
        <dbReference type="EMBL" id="KAF7492118.1"/>
    </source>
</evidence>
<feature type="compositionally biased region" description="Polar residues" evidence="1">
    <location>
        <begin position="1360"/>
        <end position="1369"/>
    </location>
</feature>